<dbReference type="GO" id="GO:0016020">
    <property type="term" value="C:membrane"/>
    <property type="evidence" value="ECO:0007669"/>
    <property type="project" value="InterPro"/>
</dbReference>
<dbReference type="GO" id="GO:0044781">
    <property type="term" value="P:bacterial-type flagellum organization"/>
    <property type="evidence" value="ECO:0007669"/>
    <property type="project" value="InterPro"/>
</dbReference>
<evidence type="ECO:0000256" key="5">
    <source>
        <dbReference type="ARBA" id="ARBA00023136"/>
    </source>
</evidence>
<evidence type="ECO:0000256" key="3">
    <source>
        <dbReference type="ARBA" id="ARBA00022692"/>
    </source>
</evidence>
<evidence type="ECO:0000256" key="4">
    <source>
        <dbReference type="ARBA" id="ARBA00022989"/>
    </source>
</evidence>
<keyword evidence="3 6" id="KW-0812">Transmembrane</keyword>
<keyword evidence="4 6" id="KW-1133">Transmembrane helix</keyword>
<comment type="subcellular location">
    <subcellularLocation>
        <location evidence="1">Cell membrane</location>
    </subcellularLocation>
</comment>
<evidence type="ECO:0000313" key="8">
    <source>
        <dbReference type="Proteomes" id="UP000255139"/>
    </source>
</evidence>
<feature type="transmembrane region" description="Helical" evidence="6">
    <location>
        <begin position="31"/>
        <end position="49"/>
    </location>
</feature>
<protein>
    <submittedName>
        <fullName evidence="7">Flagellar biosynthetic protein FliO</fullName>
    </submittedName>
</protein>
<dbReference type="AlphaFoldDB" id="A0A377PVL3"/>
<evidence type="ECO:0000313" key="7">
    <source>
        <dbReference type="EMBL" id="STQ86617.1"/>
    </source>
</evidence>
<evidence type="ECO:0000256" key="2">
    <source>
        <dbReference type="ARBA" id="ARBA00022475"/>
    </source>
</evidence>
<keyword evidence="7" id="KW-0966">Cell projection</keyword>
<keyword evidence="2" id="KW-1003">Cell membrane</keyword>
<keyword evidence="7" id="KW-0969">Cilium</keyword>
<accession>A0A377PVL3</accession>
<dbReference type="Pfam" id="PF04347">
    <property type="entry name" value="FliO"/>
    <property type="match status" value="1"/>
</dbReference>
<proteinExistence type="predicted"/>
<keyword evidence="5 6" id="KW-0472">Membrane</keyword>
<keyword evidence="7" id="KW-0282">Flagellum</keyword>
<sequence>MIEVERAFLTRVFVIHNIYIRNCYCVAHCRLYTIALFMFVSIFFKPLFANSNLFIIKESYVVDDQILLNDFAKRYNLSMLLALRLDKPLINDRVYPNVIYKDGMLYATIPNITNLKQQRLDTSLGKLELNTRPNQEVYISLKSNVGYDIKIEAHGIMLYVIFAGTNDISQTLLSNKANILPVEYDTSTQIHLQNLNLQTENTSNIPSGNLSINSSSDISTQTFMSDEYDIGSWRYLSILGIMIALIILLYVVKLRQNKGTQISNITIKQVKILDSKNKIIIVNIGDMDYILGLNPNGMILIDKLSKSDQCLDSDKNSQENSEHDISSFDNLLLKKGISEEHTL</sequence>
<gene>
    <name evidence="7" type="ORF">NCTC12714_01428</name>
</gene>
<feature type="transmembrane region" description="Helical" evidence="6">
    <location>
        <begin position="233"/>
        <end position="252"/>
    </location>
</feature>
<reference evidence="7 8" key="1">
    <citation type="submission" date="2018-06" db="EMBL/GenBank/DDBJ databases">
        <authorList>
            <consortium name="Pathogen Informatics"/>
            <person name="Doyle S."/>
        </authorList>
    </citation>
    <scope>NUCLEOTIDE SEQUENCE [LARGE SCALE GENOMIC DNA]</scope>
    <source>
        <strain evidence="7 8">NCTC12714</strain>
    </source>
</reference>
<dbReference type="InterPro" id="IPR022781">
    <property type="entry name" value="Flagellar_biosynth_FliO"/>
</dbReference>
<evidence type="ECO:0000256" key="6">
    <source>
        <dbReference type="SAM" id="Phobius"/>
    </source>
</evidence>
<name>A0A377PVL3_9HELI</name>
<dbReference type="Proteomes" id="UP000255139">
    <property type="component" value="Unassembled WGS sequence"/>
</dbReference>
<keyword evidence="8" id="KW-1185">Reference proteome</keyword>
<evidence type="ECO:0000256" key="1">
    <source>
        <dbReference type="ARBA" id="ARBA00004236"/>
    </source>
</evidence>
<organism evidence="7 8">
    <name type="scientific">Helicobacter muridarum</name>
    <dbReference type="NCBI Taxonomy" id="216"/>
    <lineage>
        <taxon>Bacteria</taxon>
        <taxon>Pseudomonadati</taxon>
        <taxon>Campylobacterota</taxon>
        <taxon>Epsilonproteobacteria</taxon>
        <taxon>Campylobacterales</taxon>
        <taxon>Helicobacteraceae</taxon>
        <taxon>Helicobacter</taxon>
    </lineage>
</organism>
<dbReference type="EMBL" id="UGJE01000002">
    <property type="protein sequence ID" value="STQ86617.1"/>
    <property type="molecule type" value="Genomic_DNA"/>
</dbReference>